<evidence type="ECO:0000313" key="4">
    <source>
        <dbReference type="Proteomes" id="UP001198402"/>
    </source>
</evidence>
<dbReference type="EMBL" id="JAIUJS010000002">
    <property type="protein sequence ID" value="MCA0152250.1"/>
    <property type="molecule type" value="Genomic_DNA"/>
</dbReference>
<proteinExistence type="predicted"/>
<dbReference type="PROSITE" id="PS51257">
    <property type="entry name" value="PROKAR_LIPOPROTEIN"/>
    <property type="match status" value="1"/>
</dbReference>
<accession>A0ABS7XYZ6</accession>
<evidence type="ECO:0000259" key="1">
    <source>
        <dbReference type="Pfam" id="PF11738"/>
    </source>
</evidence>
<dbReference type="Proteomes" id="UP001198402">
    <property type="component" value="Unassembled WGS sequence"/>
</dbReference>
<evidence type="ECO:0000259" key="2">
    <source>
        <dbReference type="Pfam" id="PF13739"/>
    </source>
</evidence>
<reference evidence="4" key="1">
    <citation type="submission" date="2023-07" db="EMBL/GenBank/DDBJ databases">
        <authorList>
            <person name="Yue Y."/>
        </authorList>
    </citation>
    <scope>NUCLEOTIDE SEQUENCE [LARGE SCALE GENOMIC DNA]</scope>
    <source>
        <strain evidence="4">2Y89</strain>
    </source>
</reference>
<dbReference type="RefSeq" id="WP_224477194.1">
    <property type="nucleotide sequence ID" value="NZ_JAIUJS010000002.1"/>
</dbReference>
<dbReference type="Gene3D" id="3.90.640.20">
    <property type="entry name" value="Heat-shock cognate protein, ATPase"/>
    <property type="match status" value="1"/>
</dbReference>
<sequence>MKTITAFIFLFALAIGCEPEIKPATFKIISAENDYDADISLNYEKANGSSELAKTINSNIESLIIKSLNPETKFENLNSVLNEFNEEYLAFKSQFPDESDPKWELYVETERTYQSDEIISIAINTYEFKGGAHGNDKIKFLNLNAKTGGIIENANLINDTITLKKIAKTYFIEDLKSQEENLNIEDYFYGKSFQLPENIGYSEEGLIMLYNTYEIASYAQGYTEFVIPFEDVNSIINFN</sequence>
<protein>
    <submittedName>
        <fullName evidence="3">DUF3298 and DUF4163 domain-containing protein</fullName>
    </submittedName>
</protein>
<dbReference type="InterPro" id="IPR021729">
    <property type="entry name" value="DUF3298"/>
</dbReference>
<dbReference type="InterPro" id="IPR025303">
    <property type="entry name" value="PdaC"/>
</dbReference>
<name>A0ABS7XYZ6_9FLAO</name>
<gene>
    <name evidence="3" type="ORF">LBV24_03410</name>
</gene>
<comment type="caution">
    <text evidence="3">The sequence shown here is derived from an EMBL/GenBank/DDBJ whole genome shotgun (WGS) entry which is preliminary data.</text>
</comment>
<dbReference type="InterPro" id="IPR037126">
    <property type="entry name" value="PdaC/RsiV-like_sf"/>
</dbReference>
<keyword evidence="4" id="KW-1185">Reference proteome</keyword>
<organism evidence="3 4">
    <name type="scientific">Winogradskyella vincentii</name>
    <dbReference type="NCBI Taxonomy" id="2877122"/>
    <lineage>
        <taxon>Bacteria</taxon>
        <taxon>Pseudomonadati</taxon>
        <taxon>Bacteroidota</taxon>
        <taxon>Flavobacteriia</taxon>
        <taxon>Flavobacteriales</taxon>
        <taxon>Flavobacteriaceae</taxon>
        <taxon>Winogradskyella</taxon>
    </lineage>
</organism>
<dbReference type="Gene3D" id="3.30.565.40">
    <property type="entry name" value="Fervidobacterium nodosum Rt17-B1 like"/>
    <property type="match status" value="1"/>
</dbReference>
<dbReference type="Pfam" id="PF13739">
    <property type="entry name" value="PdaC"/>
    <property type="match status" value="1"/>
</dbReference>
<feature type="domain" description="DUF3298" evidence="1">
    <location>
        <begin position="165"/>
        <end position="230"/>
    </location>
</feature>
<dbReference type="Pfam" id="PF11738">
    <property type="entry name" value="DUF3298"/>
    <property type="match status" value="1"/>
</dbReference>
<evidence type="ECO:0000313" key="3">
    <source>
        <dbReference type="EMBL" id="MCA0152250.1"/>
    </source>
</evidence>
<feature type="domain" description="Deacetylase PdaC" evidence="2">
    <location>
        <begin position="38"/>
        <end position="135"/>
    </location>
</feature>